<dbReference type="Pfam" id="PF10069">
    <property type="entry name" value="DICT"/>
    <property type="match status" value="1"/>
</dbReference>
<reference evidence="3" key="1">
    <citation type="submission" date="2017-01" db="EMBL/GenBank/DDBJ databases">
        <authorList>
            <person name="Varghese N."/>
            <person name="Submissions S."/>
        </authorList>
    </citation>
    <scope>NUCLEOTIDE SEQUENCE [LARGE SCALE GENOMIC DNA]</scope>
    <source>
        <strain evidence="3">CGMCC 1.7737</strain>
    </source>
</reference>
<dbReference type="RefSeq" id="WP_076427880.1">
    <property type="nucleotide sequence ID" value="NZ_FTNO01000001.1"/>
</dbReference>
<dbReference type="PIRSF" id="PIRSF030471">
    <property type="entry name" value="STR_Vng0742h_prd"/>
    <property type="match status" value="1"/>
</dbReference>
<protein>
    <submittedName>
        <fullName evidence="2">Diguanylate Cyclase and Two-component system sensory domain-containing protein</fullName>
    </submittedName>
</protein>
<organism evidence="2 3">
    <name type="scientific">Haladaptatus litoreus</name>
    <dbReference type="NCBI Taxonomy" id="553468"/>
    <lineage>
        <taxon>Archaea</taxon>
        <taxon>Methanobacteriati</taxon>
        <taxon>Methanobacteriota</taxon>
        <taxon>Stenosarchaea group</taxon>
        <taxon>Halobacteria</taxon>
        <taxon>Halobacteriales</taxon>
        <taxon>Haladaptataceae</taxon>
        <taxon>Haladaptatus</taxon>
    </lineage>
</organism>
<accession>A0A1N6W9Q6</accession>
<keyword evidence="3" id="KW-1185">Reference proteome</keyword>
<evidence type="ECO:0000313" key="3">
    <source>
        <dbReference type="Proteomes" id="UP000186914"/>
    </source>
</evidence>
<dbReference type="InterPro" id="IPR019278">
    <property type="entry name" value="DICT_dom"/>
</dbReference>
<evidence type="ECO:0000259" key="1">
    <source>
        <dbReference type="Pfam" id="PF10069"/>
    </source>
</evidence>
<feature type="domain" description="DICT" evidence="1">
    <location>
        <begin position="102"/>
        <end position="208"/>
    </location>
</feature>
<sequence length="237" mass="27133">MTLHEHITTVEREQKTLVVYAADPDTDLAEQFETKNVAVQYKRLRSVGGDEFLVVRDDGEFKGTIGLQALTEFLTPPITVPWSDEGESSLFRDLLSVLDRTLFTSFDKRQMLATSREIEDRAWRVGDGELHVGFQSPSAFRAQEPVYDRLADETNLDIHIYGSGEWRSFEMQDVTFHGDETDEIGKTWFLVYDGGGDPLQKCALLAEEHDPDQFYGFWTYDPKTVDELLSYLHESYG</sequence>
<gene>
    <name evidence="2" type="ORF">SAMN05421858_0649</name>
</gene>
<evidence type="ECO:0000313" key="2">
    <source>
        <dbReference type="EMBL" id="SIQ86889.1"/>
    </source>
</evidence>
<dbReference type="InterPro" id="IPR016954">
    <property type="entry name" value="Uncharacterised_Vng0742h"/>
</dbReference>
<dbReference type="AlphaFoldDB" id="A0A1N6W9Q6"/>
<dbReference type="OrthoDB" id="198447at2157"/>
<dbReference type="Proteomes" id="UP000186914">
    <property type="component" value="Unassembled WGS sequence"/>
</dbReference>
<name>A0A1N6W9Q6_9EURY</name>
<dbReference type="EMBL" id="FTNO01000001">
    <property type="protein sequence ID" value="SIQ86889.1"/>
    <property type="molecule type" value="Genomic_DNA"/>
</dbReference>
<proteinExistence type="predicted"/>